<gene>
    <name evidence="2" type="ORF">NIES4072_42860</name>
</gene>
<dbReference type="Proteomes" id="UP000245124">
    <property type="component" value="Unassembled WGS sequence"/>
</dbReference>
<comment type="caution">
    <text evidence="2">The sequence shown here is derived from an EMBL/GenBank/DDBJ whole genome shotgun (WGS) entry which is preliminary data.</text>
</comment>
<feature type="region of interest" description="Disordered" evidence="1">
    <location>
        <begin position="1"/>
        <end position="31"/>
    </location>
</feature>
<reference evidence="2 3" key="1">
    <citation type="submission" date="2017-06" db="EMBL/GenBank/DDBJ databases">
        <title>Genome sequencing of cyanobaciteial culture collection at National Institute for Environmental Studies (NIES).</title>
        <authorList>
            <person name="Hirose Y."/>
            <person name="Shimura Y."/>
            <person name="Fujisawa T."/>
            <person name="Nakamura Y."/>
            <person name="Kawachi M."/>
        </authorList>
    </citation>
    <scope>NUCLEOTIDE SEQUENCE [LARGE SCALE GENOMIC DNA]</scope>
    <source>
        <strain evidence="2 3">NIES-4072</strain>
    </source>
</reference>
<dbReference type="EMBL" id="BDUD01000001">
    <property type="protein sequence ID" value="GBG20605.1"/>
    <property type="molecule type" value="Genomic_DNA"/>
</dbReference>
<evidence type="ECO:0000313" key="2">
    <source>
        <dbReference type="EMBL" id="GBG20605.1"/>
    </source>
</evidence>
<accession>A0A2R5FQM5</accession>
<proteinExistence type="predicted"/>
<sequence>MATATTISEEGGKQVTHLDDKQFNHLNESIV</sequence>
<protein>
    <submittedName>
        <fullName evidence="2">Uncharacterized protein</fullName>
    </submittedName>
</protein>
<feature type="compositionally biased region" description="Basic and acidic residues" evidence="1">
    <location>
        <begin position="10"/>
        <end position="23"/>
    </location>
</feature>
<keyword evidence="3" id="KW-1185">Reference proteome</keyword>
<dbReference type="AlphaFoldDB" id="A0A2R5FQM5"/>
<evidence type="ECO:0000256" key="1">
    <source>
        <dbReference type="SAM" id="MobiDB-lite"/>
    </source>
</evidence>
<name>A0A2R5FQM5_NOSCO</name>
<evidence type="ECO:0000313" key="3">
    <source>
        <dbReference type="Proteomes" id="UP000245124"/>
    </source>
</evidence>
<organism evidence="2 3">
    <name type="scientific">Nostoc commune NIES-4072</name>
    <dbReference type="NCBI Taxonomy" id="2005467"/>
    <lineage>
        <taxon>Bacteria</taxon>
        <taxon>Bacillati</taxon>
        <taxon>Cyanobacteriota</taxon>
        <taxon>Cyanophyceae</taxon>
        <taxon>Nostocales</taxon>
        <taxon>Nostocaceae</taxon>
        <taxon>Nostoc</taxon>
    </lineage>
</organism>